<dbReference type="Pfam" id="PF14467">
    <property type="entry name" value="DUF4426"/>
    <property type="match status" value="1"/>
</dbReference>
<evidence type="ECO:0000259" key="2">
    <source>
        <dbReference type="Pfam" id="PF14467"/>
    </source>
</evidence>
<dbReference type="InterPro" id="IPR025218">
    <property type="entry name" value="DUF4426"/>
</dbReference>
<sequence length="153" mass="17170">MAMARLRRSLALLTLLGLLLMSTQATAEQWVEVGDYEIHYSAIATRHLSPEVAQAHRIQRSAGHGLVNVAVRQRQPDGTTRPVMANVQGSVGGLNDAGESLGFRNVRDGDATYHIALFTLRHDEPMRFDLEVRHDRNAPPQPVSFIQRFYIER</sequence>
<protein>
    <recommendedName>
        <fullName evidence="2">DUF4426 domain-containing protein</fullName>
    </recommendedName>
</protein>
<dbReference type="RefSeq" id="WP_016915944.1">
    <property type="nucleotide sequence ID" value="NZ_BMXN01000026.1"/>
</dbReference>
<dbReference type="AlphaFoldDB" id="A0A8H9I5P4"/>
<keyword evidence="4" id="KW-1185">Reference proteome</keyword>
<comment type="caution">
    <text evidence="3">The sequence shown here is derived from an EMBL/GenBank/DDBJ whole genome shotgun (WGS) entry which is preliminary data.</text>
</comment>
<proteinExistence type="predicted"/>
<organism evidence="3 4">
    <name type="scientific">Vreelandella hamiltonii</name>
    <dbReference type="NCBI Taxonomy" id="502829"/>
    <lineage>
        <taxon>Bacteria</taxon>
        <taxon>Pseudomonadati</taxon>
        <taxon>Pseudomonadota</taxon>
        <taxon>Gammaproteobacteria</taxon>
        <taxon>Oceanospirillales</taxon>
        <taxon>Halomonadaceae</taxon>
        <taxon>Vreelandella</taxon>
    </lineage>
</organism>
<feature type="chain" id="PRO_5034068762" description="DUF4426 domain-containing protein" evidence="1">
    <location>
        <begin position="28"/>
        <end position="153"/>
    </location>
</feature>
<gene>
    <name evidence="3" type="ORF">GCM10007157_31300</name>
</gene>
<dbReference type="Proteomes" id="UP000623776">
    <property type="component" value="Unassembled WGS sequence"/>
</dbReference>
<evidence type="ECO:0000313" key="3">
    <source>
        <dbReference type="EMBL" id="GGW37925.1"/>
    </source>
</evidence>
<feature type="domain" description="DUF4426" evidence="2">
    <location>
        <begin position="32"/>
        <end position="152"/>
    </location>
</feature>
<dbReference type="Gene3D" id="2.60.40.3340">
    <property type="entry name" value="Domain of unknown function DUF4426"/>
    <property type="match status" value="1"/>
</dbReference>
<evidence type="ECO:0000313" key="4">
    <source>
        <dbReference type="Proteomes" id="UP000623776"/>
    </source>
</evidence>
<keyword evidence="1" id="KW-0732">Signal</keyword>
<name>A0A8H9I5P4_9GAMM</name>
<accession>A0A8H9I5P4</accession>
<evidence type="ECO:0000256" key="1">
    <source>
        <dbReference type="SAM" id="SignalP"/>
    </source>
</evidence>
<reference evidence="4" key="1">
    <citation type="journal article" date="2019" name="Int. J. Syst. Evol. Microbiol.">
        <title>The Global Catalogue of Microorganisms (GCM) 10K type strain sequencing project: providing services to taxonomists for standard genome sequencing and annotation.</title>
        <authorList>
            <consortium name="The Broad Institute Genomics Platform"/>
            <consortium name="The Broad Institute Genome Sequencing Center for Infectious Disease"/>
            <person name="Wu L."/>
            <person name="Ma J."/>
        </authorList>
    </citation>
    <scope>NUCLEOTIDE SEQUENCE [LARGE SCALE GENOMIC DNA]</scope>
    <source>
        <strain evidence="4">KCTC 22154</strain>
    </source>
</reference>
<dbReference type="EMBL" id="BMXN01000026">
    <property type="protein sequence ID" value="GGW37925.1"/>
    <property type="molecule type" value="Genomic_DNA"/>
</dbReference>
<feature type="signal peptide" evidence="1">
    <location>
        <begin position="1"/>
        <end position="27"/>
    </location>
</feature>